<organism evidence="2 3">
    <name type="scientific">Kingdonia uniflora</name>
    <dbReference type="NCBI Taxonomy" id="39325"/>
    <lineage>
        <taxon>Eukaryota</taxon>
        <taxon>Viridiplantae</taxon>
        <taxon>Streptophyta</taxon>
        <taxon>Embryophyta</taxon>
        <taxon>Tracheophyta</taxon>
        <taxon>Spermatophyta</taxon>
        <taxon>Magnoliopsida</taxon>
        <taxon>Ranunculales</taxon>
        <taxon>Circaeasteraceae</taxon>
        <taxon>Kingdonia</taxon>
    </lineage>
</organism>
<evidence type="ECO:0000313" key="3">
    <source>
        <dbReference type="Proteomes" id="UP000541444"/>
    </source>
</evidence>
<dbReference type="AlphaFoldDB" id="A0A7J7LIP1"/>
<dbReference type="OrthoDB" id="4062651at2759"/>
<protein>
    <submittedName>
        <fullName evidence="2">Uncharacterized protein</fullName>
    </submittedName>
</protein>
<feature type="non-terminal residue" evidence="2">
    <location>
        <position position="1"/>
    </location>
</feature>
<dbReference type="Proteomes" id="UP000541444">
    <property type="component" value="Unassembled WGS sequence"/>
</dbReference>
<reference evidence="2 3" key="1">
    <citation type="journal article" date="2020" name="IScience">
        <title>Genome Sequencing of the Endangered Kingdonia uniflora (Circaeasteraceae, Ranunculales) Reveals Potential Mechanisms of Evolutionary Specialization.</title>
        <authorList>
            <person name="Sun Y."/>
            <person name="Deng T."/>
            <person name="Zhang A."/>
            <person name="Moore M.J."/>
            <person name="Landis J.B."/>
            <person name="Lin N."/>
            <person name="Zhang H."/>
            <person name="Zhang X."/>
            <person name="Huang J."/>
            <person name="Zhang X."/>
            <person name="Sun H."/>
            <person name="Wang H."/>
        </authorList>
    </citation>
    <scope>NUCLEOTIDE SEQUENCE [LARGE SCALE GENOMIC DNA]</scope>
    <source>
        <strain evidence="2">TB1705</strain>
        <tissue evidence="2">Leaf</tissue>
    </source>
</reference>
<evidence type="ECO:0000313" key="2">
    <source>
        <dbReference type="EMBL" id="KAF6142422.1"/>
    </source>
</evidence>
<evidence type="ECO:0000256" key="1">
    <source>
        <dbReference type="SAM" id="MobiDB-lite"/>
    </source>
</evidence>
<keyword evidence="3" id="KW-1185">Reference proteome</keyword>
<dbReference type="PANTHER" id="PTHR48010">
    <property type="entry name" value="OS05G0588300 PROTEIN"/>
    <property type="match status" value="1"/>
</dbReference>
<comment type="caution">
    <text evidence="2">The sequence shown here is derived from an EMBL/GenBank/DDBJ whole genome shotgun (WGS) entry which is preliminary data.</text>
</comment>
<proteinExistence type="predicted"/>
<feature type="region of interest" description="Disordered" evidence="1">
    <location>
        <begin position="115"/>
        <end position="139"/>
    </location>
</feature>
<feature type="compositionally biased region" description="Polar residues" evidence="1">
    <location>
        <begin position="115"/>
        <end position="124"/>
    </location>
</feature>
<accession>A0A7J7LIP1</accession>
<name>A0A7J7LIP1_9MAGN</name>
<dbReference type="EMBL" id="JACGCM010002260">
    <property type="protein sequence ID" value="KAF6142422.1"/>
    <property type="molecule type" value="Genomic_DNA"/>
</dbReference>
<sequence>NRGDDRIPLDWDTRLRISIGAARGIAHIHMENCGNSSMATGGTEVFHLVQWVQSVVREEWTAEVFDLEPMRYSNIEEEMIEMLQIAMACIARMLHPRPKMAGVLKMVENVQQFDNGNRLSTGSPILTPDAVELKSSEEP</sequence>
<dbReference type="PANTHER" id="PTHR48010:SF6">
    <property type="entry name" value="OS01G0223600 PROTEIN"/>
    <property type="match status" value="1"/>
</dbReference>
<dbReference type="Gene3D" id="1.10.510.10">
    <property type="entry name" value="Transferase(Phosphotransferase) domain 1"/>
    <property type="match status" value="1"/>
</dbReference>
<gene>
    <name evidence="2" type="ORF">GIB67_033849</name>
</gene>
<dbReference type="InterPro" id="IPR050994">
    <property type="entry name" value="At_inactive_RLKs"/>
</dbReference>